<organism evidence="6 7">
    <name type="scientific">Arthrobacter crusticola</name>
    <dbReference type="NCBI Taxonomy" id="2547960"/>
    <lineage>
        <taxon>Bacteria</taxon>
        <taxon>Bacillati</taxon>
        <taxon>Actinomycetota</taxon>
        <taxon>Actinomycetes</taxon>
        <taxon>Micrococcales</taxon>
        <taxon>Micrococcaceae</taxon>
        <taxon>Arthrobacter</taxon>
    </lineage>
</organism>
<dbReference type="GO" id="GO:0000976">
    <property type="term" value="F:transcription cis-regulatory region binding"/>
    <property type="evidence" value="ECO:0007669"/>
    <property type="project" value="TreeGrafter"/>
</dbReference>
<dbReference type="PROSITE" id="PS50977">
    <property type="entry name" value="HTH_TETR_2"/>
    <property type="match status" value="1"/>
</dbReference>
<dbReference type="GO" id="GO:0003700">
    <property type="term" value="F:DNA-binding transcription factor activity"/>
    <property type="evidence" value="ECO:0007669"/>
    <property type="project" value="TreeGrafter"/>
</dbReference>
<sequence>MPPSPVSVRAISRQAVRAELARVAFNEFCATGFNQVTFADLAGATGVSRSTFLRYFTNKEDVVLFLFDPIGDTIVEALASDARSDDDWHALRRALNPVVDFLMRDTSEVMAFLDLIYETPALSARFREKQFDWRPNIVRELQRNHALPDAQIVTRVRVAAAMECFAAALAAWRESEGREDLSTLIDTSFRALGPSIAIQTS</sequence>
<dbReference type="Gene3D" id="1.10.357.10">
    <property type="entry name" value="Tetracycline Repressor, domain 2"/>
    <property type="match status" value="1"/>
</dbReference>
<dbReference type="InterPro" id="IPR050109">
    <property type="entry name" value="HTH-type_TetR-like_transc_reg"/>
</dbReference>
<reference evidence="6 7" key="1">
    <citation type="submission" date="2019-03" db="EMBL/GenBank/DDBJ databases">
        <title>Arthrobacter sp. nov., an bacterium isolated from biocrust in Mu Us Desert.</title>
        <authorList>
            <person name="Lixiong L."/>
        </authorList>
    </citation>
    <scope>NUCLEOTIDE SEQUENCE [LARGE SCALE GENOMIC DNA]</scope>
    <source>
        <strain evidence="6 7">SLN-3</strain>
    </source>
</reference>
<dbReference type="InterPro" id="IPR001647">
    <property type="entry name" value="HTH_TetR"/>
</dbReference>
<evidence type="ECO:0000259" key="5">
    <source>
        <dbReference type="PROSITE" id="PS50977"/>
    </source>
</evidence>
<keyword evidence="3" id="KW-0804">Transcription</keyword>
<dbReference type="AlphaFoldDB" id="A0A4R5U3A5"/>
<dbReference type="PANTHER" id="PTHR30055:SF238">
    <property type="entry name" value="MYCOFACTOCIN BIOSYNTHESIS TRANSCRIPTIONAL REGULATOR MFTR-RELATED"/>
    <property type="match status" value="1"/>
</dbReference>
<dbReference type="EMBL" id="SMTK01000001">
    <property type="protein sequence ID" value="TDK28180.1"/>
    <property type="molecule type" value="Genomic_DNA"/>
</dbReference>
<name>A0A4R5U3A5_9MICC</name>
<gene>
    <name evidence="6" type="ORF">E2F48_03565</name>
</gene>
<evidence type="ECO:0000256" key="3">
    <source>
        <dbReference type="ARBA" id="ARBA00023163"/>
    </source>
</evidence>
<dbReference type="Pfam" id="PF17754">
    <property type="entry name" value="TetR_C_14"/>
    <property type="match status" value="1"/>
</dbReference>
<keyword evidence="1" id="KW-0805">Transcription regulation</keyword>
<dbReference type="InterPro" id="IPR041347">
    <property type="entry name" value="MftR_C"/>
</dbReference>
<proteinExistence type="predicted"/>
<dbReference type="InterPro" id="IPR009057">
    <property type="entry name" value="Homeodomain-like_sf"/>
</dbReference>
<comment type="caution">
    <text evidence="6">The sequence shown here is derived from an EMBL/GenBank/DDBJ whole genome shotgun (WGS) entry which is preliminary data.</text>
</comment>
<evidence type="ECO:0000256" key="1">
    <source>
        <dbReference type="ARBA" id="ARBA00023015"/>
    </source>
</evidence>
<evidence type="ECO:0000313" key="7">
    <source>
        <dbReference type="Proteomes" id="UP000295411"/>
    </source>
</evidence>
<evidence type="ECO:0000313" key="6">
    <source>
        <dbReference type="EMBL" id="TDK28180.1"/>
    </source>
</evidence>
<evidence type="ECO:0000256" key="2">
    <source>
        <dbReference type="ARBA" id="ARBA00023125"/>
    </source>
</evidence>
<dbReference type="PANTHER" id="PTHR30055">
    <property type="entry name" value="HTH-TYPE TRANSCRIPTIONAL REGULATOR RUTR"/>
    <property type="match status" value="1"/>
</dbReference>
<dbReference type="Pfam" id="PF00440">
    <property type="entry name" value="TetR_N"/>
    <property type="match status" value="1"/>
</dbReference>
<accession>A0A4R5U3A5</accession>
<feature type="DNA-binding region" description="H-T-H motif" evidence="4">
    <location>
        <begin position="37"/>
        <end position="56"/>
    </location>
</feature>
<feature type="domain" description="HTH tetR-type" evidence="5">
    <location>
        <begin position="14"/>
        <end position="74"/>
    </location>
</feature>
<evidence type="ECO:0000256" key="4">
    <source>
        <dbReference type="PROSITE-ProRule" id="PRU00335"/>
    </source>
</evidence>
<keyword evidence="7" id="KW-1185">Reference proteome</keyword>
<protein>
    <submittedName>
        <fullName evidence="6">TetR family transcriptional regulator</fullName>
    </submittedName>
</protein>
<keyword evidence="2 4" id="KW-0238">DNA-binding</keyword>
<dbReference type="Proteomes" id="UP000295411">
    <property type="component" value="Unassembled WGS sequence"/>
</dbReference>
<dbReference type="OrthoDB" id="956698at2"/>
<dbReference type="RefSeq" id="WP_133402587.1">
    <property type="nucleotide sequence ID" value="NZ_SMTK01000001.1"/>
</dbReference>
<dbReference type="SUPFAM" id="SSF46689">
    <property type="entry name" value="Homeodomain-like"/>
    <property type="match status" value="1"/>
</dbReference>